<evidence type="ECO:0000313" key="1">
    <source>
        <dbReference type="EMBL" id="ACZ43573.1"/>
    </source>
</evidence>
<dbReference type="EMBL" id="CP001826">
    <property type="protein sequence ID" value="ACZ43573.1"/>
    <property type="molecule type" value="Genomic_DNA"/>
</dbReference>
<dbReference type="HOGENOM" id="CLU_2811081_0_0_0"/>
<dbReference type="Proteomes" id="UP000000323">
    <property type="component" value="Chromosome 2"/>
</dbReference>
<name>D1CIK2_THET1</name>
<accession>D1CIK2</accession>
<reference evidence="2" key="1">
    <citation type="journal article" date="2010" name="Stand. Genomic Sci.">
        <title>Complete genome sequence of 'Thermobaculum terrenum' type strain (YNP1).</title>
        <authorList>
            <person name="Kiss H."/>
            <person name="Cleland D."/>
            <person name="Lapidus A."/>
            <person name="Lucas S."/>
            <person name="Glavina Del Rio T."/>
            <person name="Nolan M."/>
            <person name="Tice H."/>
            <person name="Han C."/>
            <person name="Goodwin L."/>
            <person name="Pitluck S."/>
            <person name="Liolios K."/>
            <person name="Ivanova N."/>
            <person name="Mavromatis K."/>
            <person name="Ovchinnikova G."/>
            <person name="Pati A."/>
            <person name="Chen A."/>
            <person name="Palaniappan K."/>
            <person name="Land M."/>
            <person name="Hauser L."/>
            <person name="Chang Y."/>
            <person name="Jeffries C."/>
            <person name="Lu M."/>
            <person name="Brettin T."/>
            <person name="Detter J."/>
            <person name="Goker M."/>
            <person name="Tindall B."/>
            <person name="Beck B."/>
            <person name="McDermott T."/>
            <person name="Woyke T."/>
            <person name="Bristow J."/>
            <person name="Eisen J."/>
            <person name="Markowitz V."/>
            <person name="Hugenholtz P."/>
            <person name="Kyrpides N."/>
            <person name="Klenk H."/>
            <person name="Cheng J."/>
        </authorList>
    </citation>
    <scope>NUCLEOTIDE SEQUENCE [LARGE SCALE GENOMIC DNA]</scope>
    <source>
        <strain evidence="2">ATCC BAA-798 / YNP1</strain>
    </source>
</reference>
<keyword evidence="2" id="KW-1185">Reference proteome</keyword>
<organism evidence="1 2">
    <name type="scientific">Thermobaculum terrenum (strain ATCC BAA-798 / CCMEE 7001 / YNP1)</name>
    <dbReference type="NCBI Taxonomy" id="525904"/>
    <lineage>
        <taxon>Bacteria</taxon>
        <taxon>Bacillati</taxon>
        <taxon>Chloroflexota</taxon>
        <taxon>Chloroflexia</taxon>
        <taxon>Candidatus Thermobaculales</taxon>
        <taxon>Candidatus Thermobaculaceae</taxon>
        <taxon>Thermobaculum</taxon>
    </lineage>
</organism>
<proteinExistence type="predicted"/>
<dbReference type="KEGG" id="ttr:Tter_2685"/>
<dbReference type="RefSeq" id="WP_012876604.1">
    <property type="nucleotide sequence ID" value="NC_013526.1"/>
</dbReference>
<dbReference type="AlphaFoldDB" id="D1CIK2"/>
<protein>
    <submittedName>
        <fullName evidence="1">Uncharacterized protein</fullName>
    </submittedName>
</protein>
<evidence type="ECO:0000313" key="2">
    <source>
        <dbReference type="Proteomes" id="UP000000323"/>
    </source>
</evidence>
<gene>
    <name evidence="1" type="ordered locus">Tter_2685</name>
</gene>
<sequence length="67" mass="7563">MARDQLPELWELADTLEFAVRAIRQGALHSGEVSTDDGGTARFDPLGAIEEVIFYLRELEMRSRQQG</sequence>